<dbReference type="GO" id="GO:0098015">
    <property type="term" value="C:virus tail"/>
    <property type="evidence" value="ECO:0007669"/>
    <property type="project" value="UniProtKB-KW"/>
</dbReference>
<evidence type="ECO:0000256" key="2">
    <source>
        <dbReference type="ARBA" id="ARBA00022732"/>
    </source>
</evidence>
<dbReference type="OrthoDB" id="7138at10239"/>
<dbReference type="EMBL" id="JN882298">
    <property type="protein sequence ID" value="AEZ65107.1"/>
    <property type="molecule type" value="Genomic_DNA"/>
</dbReference>
<comment type="subcellular location">
    <subcellularLocation>
        <location evidence="1">Virion</location>
    </subcellularLocation>
</comment>
<dbReference type="RefSeq" id="YP_007006607.1">
    <property type="nucleotide sequence ID" value="NC_019520.1"/>
</dbReference>
<dbReference type="GeneID" id="14012105"/>
<evidence type="ECO:0000256" key="1">
    <source>
        <dbReference type="ARBA" id="ARBA00004328"/>
    </source>
</evidence>
<keyword evidence="6" id="KW-1185">Reference proteome</keyword>
<name>H6VUB9_BPPKT</name>
<keyword evidence="2" id="KW-1227">Viral tail protein</keyword>
<dbReference type="InterPro" id="IPR005604">
    <property type="entry name" value="Phage_T7_tail_fibre-like_N"/>
</dbReference>
<keyword evidence="3" id="KW-0946">Virion</keyword>
<accession>H6VUB9</accession>
<dbReference type="Proteomes" id="UP000009054">
    <property type="component" value="Segment"/>
</dbReference>
<evidence type="ECO:0000313" key="6">
    <source>
        <dbReference type="Proteomes" id="UP000009054"/>
    </source>
</evidence>
<evidence type="ECO:0000259" key="4">
    <source>
        <dbReference type="PROSITE" id="PS51688"/>
    </source>
</evidence>
<dbReference type="PROSITE" id="PS51688">
    <property type="entry name" value="ICA"/>
    <property type="match status" value="1"/>
</dbReference>
<organismHost>
    <name type="scientific">Escherichia coli</name>
    <dbReference type="NCBI Taxonomy" id="562"/>
</organismHost>
<dbReference type="Pfam" id="PF13884">
    <property type="entry name" value="Peptidase_S74"/>
    <property type="match status" value="1"/>
</dbReference>
<sequence length="927" mass="95384">MAITFYATNNFTGDGTTVNWNINFADGYIDTTDVKARYLDNTGSYVDIAISSVAGNVVTISPAVADGQEFQIYRDTEKRFPLVDFSDGAILNETNLDTLATQAVMVSAEAFDQSNNGVRIAGDSLTIAQGIDAKAQLALDNSEAAVATANGIDGKAQTALNTAAAAVATANAATSTAAGAVSTANTALSTANDAADDAATAVTTANAAVTTANAATTTANAASAAASAATTTANNAANDAATAVSTANTALSTANTASTNASTAVSTANAAKATAEGIEAKADSALAASANAVTTANAAEATANAIDGKATDALNTADAAEATANTAAATASSAAADASTALSTVTAADTKAQTALDNIASLDAATMKKAANLSDIADKAAAWLNVRPIGSTPLAGDPVGDYDAVTKRWVENLINTGTVGPTMNGVMNYGVGDFHLRDSRAYIQPYEVVSDGQLLNRADWPELWSYAQMLSPITDADWLADPQKRGKYSLGNGATTFRVPDRNGVQAGSIAALFGRGDGGVSSSDGTILDSAAPNITGSFGRLVYASTGTIYEGNTGTGAFSAFSPQAKYKKMSDLSSIDAQAAEYPSGYEFFASNSSPVYGRGSTEVRPKAFTGVWVIRASGGFVAANTLWSVINGDATKPANNTSVNGGEIQSEYRIGTQVEGKTSLRFVGTIGQAYAARLNVSNNSNTNAFIYDFDEYGRVNFGKPGGVIKSGDITLDMASNGDFYVTTTRLRVEHPTSGGQTMGISTQGGANRGADQGWFEHWGNSYGGGSDKSRATVVELKIGTGYAWYSQKLASGVYETRFASAIYATAFTQNSDERIKENIERISDPLEKMKQIKGVSWNFKTVGNAKGYGFIAQDVERVLPEAVSVGGGELELTDGTKVSDVKSVNTSGVAAALHHEAILALMDKVEALEARIAELTSQ</sequence>
<evidence type="ECO:0000313" key="5">
    <source>
        <dbReference type="EMBL" id="AEZ65107.1"/>
    </source>
</evidence>
<dbReference type="Pfam" id="PF03906">
    <property type="entry name" value="Phage_T7_tail"/>
    <property type="match status" value="1"/>
</dbReference>
<proteinExistence type="predicted"/>
<reference evidence="5 6" key="1">
    <citation type="submission" date="2011-10" db="EMBL/GenBank/DDBJ databases">
        <authorList>
            <person name="Tarasyan K.K."/>
            <person name="Kulikov E.E."/>
            <person name="Letarov A.V."/>
        </authorList>
    </citation>
    <scope>NUCLEOTIDE SEQUENCE [LARGE SCALE GENOMIC DNA]</scope>
</reference>
<feature type="domain" description="Peptidase S74" evidence="4">
    <location>
        <begin position="820"/>
        <end position="921"/>
    </location>
</feature>
<dbReference type="InterPro" id="IPR030392">
    <property type="entry name" value="S74_ICA"/>
</dbReference>
<organism evidence="5 6">
    <name type="scientific">Escherichia phage phiKT</name>
    <dbReference type="NCBI Taxonomy" id="1141519"/>
    <lineage>
        <taxon>Viruses</taxon>
        <taxon>Duplodnaviria</taxon>
        <taxon>Heunggongvirae</taxon>
        <taxon>Uroviricota</taxon>
        <taxon>Caudoviricetes</taxon>
        <taxon>Autographivirales</taxon>
        <taxon>Autonotataviridae</taxon>
        <taxon>Ermolevavirus</taxon>
        <taxon>Ermolevavirus PhiKT</taxon>
    </lineage>
</organism>
<evidence type="ECO:0000256" key="3">
    <source>
        <dbReference type="ARBA" id="ARBA00022844"/>
    </source>
</evidence>
<dbReference type="KEGG" id="vg:14012105"/>
<gene>
    <name evidence="5" type="ORF">phiKT_00024</name>
</gene>
<protein>
    <submittedName>
        <fullName evidence="5">Tail fiber protein</fullName>
    </submittedName>
</protein>